<evidence type="ECO:0000256" key="3">
    <source>
        <dbReference type="ARBA" id="ARBA00022679"/>
    </source>
</evidence>
<dbReference type="InterPro" id="IPR000719">
    <property type="entry name" value="Prot_kinase_dom"/>
</dbReference>
<proteinExistence type="inferred from homology"/>
<feature type="region of interest" description="Disordered" evidence="14">
    <location>
        <begin position="293"/>
        <end position="344"/>
    </location>
</feature>
<feature type="compositionally biased region" description="Low complexity" evidence="14">
    <location>
        <begin position="323"/>
        <end position="332"/>
    </location>
</feature>
<dbReference type="SUPFAM" id="SSF56112">
    <property type="entry name" value="Protein kinase-like (PK-like)"/>
    <property type="match status" value="1"/>
</dbReference>
<evidence type="ECO:0000256" key="1">
    <source>
        <dbReference type="ARBA" id="ARBA00004479"/>
    </source>
</evidence>
<feature type="compositionally biased region" description="Acidic residues" evidence="14">
    <location>
        <begin position="300"/>
        <end position="322"/>
    </location>
</feature>
<dbReference type="InterPro" id="IPR011009">
    <property type="entry name" value="Kinase-like_dom_sf"/>
</dbReference>
<evidence type="ECO:0000313" key="16">
    <source>
        <dbReference type="EMBL" id="CAI0467188.1"/>
    </source>
</evidence>
<dbReference type="FunFam" id="1.10.510.10:FF:000252">
    <property type="entry name" value="Receptor-like protein kinase FERONIA"/>
    <property type="match status" value="1"/>
</dbReference>
<name>A0AAV0P7P2_9ROSI</name>
<comment type="subcellular location">
    <subcellularLocation>
        <location evidence="1">Membrane</location>
        <topology evidence="1">Single-pass type I membrane protein</topology>
    </subcellularLocation>
</comment>
<dbReference type="PROSITE" id="PS00107">
    <property type="entry name" value="PROTEIN_KINASE_ATP"/>
    <property type="match status" value="1"/>
</dbReference>
<dbReference type="GO" id="GO:0004674">
    <property type="term" value="F:protein serine/threonine kinase activity"/>
    <property type="evidence" value="ECO:0007669"/>
    <property type="project" value="UniProtKB-KW"/>
</dbReference>
<dbReference type="AlphaFoldDB" id="A0AAV0P7P2"/>
<reference evidence="16" key="1">
    <citation type="submission" date="2022-08" db="EMBL/GenBank/DDBJ databases">
        <authorList>
            <person name="Gutierrez-Valencia J."/>
        </authorList>
    </citation>
    <scope>NUCLEOTIDE SEQUENCE</scope>
</reference>
<comment type="similarity">
    <text evidence="13">Belongs to the protein kinase superfamily.</text>
</comment>
<keyword evidence="7" id="KW-0418">Kinase</keyword>
<evidence type="ECO:0000256" key="6">
    <source>
        <dbReference type="ARBA" id="ARBA00022741"/>
    </source>
</evidence>
<evidence type="ECO:0000313" key="17">
    <source>
        <dbReference type="Proteomes" id="UP001154282"/>
    </source>
</evidence>
<dbReference type="CDD" id="cd14066">
    <property type="entry name" value="STKc_IRAK"/>
    <property type="match status" value="1"/>
</dbReference>
<feature type="domain" description="Protein kinase" evidence="15">
    <location>
        <begin position="13"/>
        <end position="291"/>
    </location>
</feature>
<dbReference type="InterPro" id="IPR001245">
    <property type="entry name" value="Ser-Thr/Tyr_kinase_cat_dom"/>
</dbReference>
<dbReference type="PANTHER" id="PTHR27003:SF325">
    <property type="entry name" value="PROTEIN KINASE DOMAIN-CONTAINING PROTEIN"/>
    <property type="match status" value="1"/>
</dbReference>
<evidence type="ECO:0000259" key="15">
    <source>
        <dbReference type="PROSITE" id="PS50011"/>
    </source>
</evidence>
<gene>
    <name evidence="16" type="ORF">LITE_LOCUS37338</name>
</gene>
<comment type="caution">
    <text evidence="16">The sequence shown here is derived from an EMBL/GenBank/DDBJ whole genome shotgun (WGS) entry which is preliminary data.</text>
</comment>
<dbReference type="EMBL" id="CAMGYJ010000008">
    <property type="protein sequence ID" value="CAI0467188.1"/>
    <property type="molecule type" value="Genomic_DNA"/>
</dbReference>
<keyword evidence="10" id="KW-0472">Membrane</keyword>
<evidence type="ECO:0000256" key="9">
    <source>
        <dbReference type="ARBA" id="ARBA00022989"/>
    </source>
</evidence>
<dbReference type="SMART" id="SM00220">
    <property type="entry name" value="S_TKc"/>
    <property type="match status" value="1"/>
</dbReference>
<dbReference type="Proteomes" id="UP001154282">
    <property type="component" value="Unassembled WGS sequence"/>
</dbReference>
<dbReference type="InterPro" id="IPR008271">
    <property type="entry name" value="Ser/Thr_kinase_AS"/>
</dbReference>
<keyword evidence="5" id="KW-0732">Signal</keyword>
<feature type="binding site" evidence="12">
    <location>
        <position position="41"/>
    </location>
    <ligand>
        <name>ATP</name>
        <dbReference type="ChEBI" id="CHEBI:30616"/>
    </ligand>
</feature>
<evidence type="ECO:0000256" key="10">
    <source>
        <dbReference type="ARBA" id="ARBA00023136"/>
    </source>
</evidence>
<keyword evidence="2 13" id="KW-0723">Serine/threonine-protein kinase</keyword>
<dbReference type="PANTHER" id="PTHR27003">
    <property type="entry name" value="OS07G0166700 PROTEIN"/>
    <property type="match status" value="1"/>
</dbReference>
<dbReference type="GO" id="GO:0004714">
    <property type="term" value="F:transmembrane receptor protein tyrosine kinase activity"/>
    <property type="evidence" value="ECO:0007669"/>
    <property type="project" value="InterPro"/>
</dbReference>
<accession>A0AAV0P7P2</accession>
<dbReference type="Pfam" id="PF07714">
    <property type="entry name" value="PK_Tyr_Ser-Thr"/>
    <property type="match status" value="1"/>
</dbReference>
<dbReference type="Gene3D" id="1.10.510.10">
    <property type="entry name" value="Transferase(Phosphotransferase) domain 1"/>
    <property type="match status" value="1"/>
</dbReference>
<evidence type="ECO:0000256" key="13">
    <source>
        <dbReference type="RuleBase" id="RU000304"/>
    </source>
</evidence>
<dbReference type="PROSITE" id="PS00108">
    <property type="entry name" value="PROTEIN_KINASE_ST"/>
    <property type="match status" value="1"/>
</dbReference>
<keyword evidence="4" id="KW-0812">Transmembrane</keyword>
<organism evidence="16 17">
    <name type="scientific">Linum tenue</name>
    <dbReference type="NCBI Taxonomy" id="586396"/>
    <lineage>
        <taxon>Eukaryota</taxon>
        <taxon>Viridiplantae</taxon>
        <taxon>Streptophyta</taxon>
        <taxon>Embryophyta</taxon>
        <taxon>Tracheophyta</taxon>
        <taxon>Spermatophyta</taxon>
        <taxon>Magnoliopsida</taxon>
        <taxon>eudicotyledons</taxon>
        <taxon>Gunneridae</taxon>
        <taxon>Pentapetalae</taxon>
        <taxon>rosids</taxon>
        <taxon>fabids</taxon>
        <taxon>Malpighiales</taxon>
        <taxon>Linaceae</taxon>
        <taxon>Linum</taxon>
    </lineage>
</organism>
<keyword evidence="3" id="KW-0808">Transferase</keyword>
<keyword evidence="11" id="KW-0325">Glycoprotein</keyword>
<keyword evidence="17" id="KW-1185">Reference proteome</keyword>
<evidence type="ECO:0000256" key="12">
    <source>
        <dbReference type="PROSITE-ProRule" id="PRU10141"/>
    </source>
</evidence>
<evidence type="ECO:0000256" key="8">
    <source>
        <dbReference type="ARBA" id="ARBA00022840"/>
    </source>
</evidence>
<evidence type="ECO:0000256" key="11">
    <source>
        <dbReference type="ARBA" id="ARBA00023180"/>
    </source>
</evidence>
<sequence>MPLSEILAVTDNFNPKLLIGSGGFGKVYEGKLANGVTVAVKRSESGHGQGRPEFQTEVLVLSKIRHRHLVSLIGYCDDGAEMILVYEFMKNGTLRDHLYSMASTTTMLNWKQRLEICIGSAKGLHYLHTGSDGGIIHRDVKSTNILLDENYVAKVADFGLSQAGLPDPDHHSMALKGSFGYLDPEFFRTFQLTDKSDVYSFGVVLLEVVCARPAIVNSTAARREEINLAEWGMAWQKKGEIEKIVDPSILGEMNPSSLRKFAEVAEKCLRPDGVDRPTMLDVCWDLEYALQLQQGTPAREEDDDDDDDDDDDEMSAGDDSAGDVDATATDSGSVFSQHRVDGAR</sequence>
<evidence type="ECO:0000256" key="4">
    <source>
        <dbReference type="ARBA" id="ARBA00022692"/>
    </source>
</evidence>
<dbReference type="PROSITE" id="PS50011">
    <property type="entry name" value="PROTEIN_KINASE_DOM"/>
    <property type="match status" value="1"/>
</dbReference>
<dbReference type="GO" id="GO:0005524">
    <property type="term" value="F:ATP binding"/>
    <property type="evidence" value="ECO:0007669"/>
    <property type="project" value="UniProtKB-UniRule"/>
</dbReference>
<dbReference type="GO" id="GO:0005886">
    <property type="term" value="C:plasma membrane"/>
    <property type="evidence" value="ECO:0007669"/>
    <property type="project" value="TreeGrafter"/>
</dbReference>
<evidence type="ECO:0000256" key="2">
    <source>
        <dbReference type="ARBA" id="ARBA00022527"/>
    </source>
</evidence>
<dbReference type="FunFam" id="3.30.200.20:FF:000039">
    <property type="entry name" value="receptor-like protein kinase FERONIA"/>
    <property type="match status" value="1"/>
</dbReference>
<evidence type="ECO:0000256" key="5">
    <source>
        <dbReference type="ARBA" id="ARBA00022729"/>
    </source>
</evidence>
<dbReference type="Gene3D" id="3.30.200.20">
    <property type="entry name" value="Phosphorylase Kinase, domain 1"/>
    <property type="match status" value="1"/>
</dbReference>
<evidence type="ECO:0000256" key="7">
    <source>
        <dbReference type="ARBA" id="ARBA00022777"/>
    </source>
</evidence>
<keyword evidence="6 12" id="KW-0547">Nucleotide-binding</keyword>
<keyword evidence="9" id="KW-1133">Transmembrane helix</keyword>
<dbReference type="GO" id="GO:0009506">
    <property type="term" value="C:plasmodesma"/>
    <property type="evidence" value="ECO:0007669"/>
    <property type="project" value="TreeGrafter"/>
</dbReference>
<dbReference type="InterPro" id="IPR045272">
    <property type="entry name" value="ANXUR1/2-like"/>
</dbReference>
<dbReference type="InterPro" id="IPR017441">
    <property type="entry name" value="Protein_kinase_ATP_BS"/>
</dbReference>
<protein>
    <recommendedName>
        <fullName evidence="15">Protein kinase domain-containing protein</fullName>
    </recommendedName>
</protein>
<keyword evidence="8 12" id="KW-0067">ATP-binding</keyword>
<evidence type="ECO:0000256" key="14">
    <source>
        <dbReference type="SAM" id="MobiDB-lite"/>
    </source>
</evidence>